<dbReference type="Pfam" id="PF00106">
    <property type="entry name" value="adh_short"/>
    <property type="match status" value="1"/>
</dbReference>
<sequence>MSRLVGTSSARHVPTVTRGKHLTLFWDSEYKMEALTQPFSYLYIAQLKLLAPFKIVVIDTSDRTSILEATRQLEGQAIDMLINNAGIGIPSNLETRTKDVLINQFEVNAAGLSVVTRPLLPNLQLSSKTNGGASAVQLSSNLGSIGSYTSRLHLCVKAALIMVTRSLAFDLQPSGIVIVLVHSGYMDTDMTQGKTTLKPEDSVMVMASIAKP</sequence>
<dbReference type="Gene3D" id="3.40.50.720">
    <property type="entry name" value="NAD(P)-binding Rossmann-like Domain"/>
    <property type="match status" value="1"/>
</dbReference>
<accession>A0A080ZJA5</accession>
<evidence type="ECO:0008006" key="5">
    <source>
        <dbReference type="Google" id="ProtNLM"/>
    </source>
</evidence>
<evidence type="ECO:0000313" key="4">
    <source>
        <dbReference type="Proteomes" id="UP000028582"/>
    </source>
</evidence>
<dbReference type="InterPro" id="IPR002347">
    <property type="entry name" value="SDR_fam"/>
</dbReference>
<dbReference type="EMBL" id="ANJA01002999">
    <property type="protein sequence ID" value="ETO66716.1"/>
    <property type="molecule type" value="Genomic_DNA"/>
</dbReference>
<evidence type="ECO:0000313" key="3">
    <source>
        <dbReference type="EMBL" id="ETO66716.1"/>
    </source>
</evidence>
<evidence type="ECO:0000256" key="1">
    <source>
        <dbReference type="ARBA" id="ARBA00022857"/>
    </source>
</evidence>
<dbReference type="Proteomes" id="UP000028582">
    <property type="component" value="Unassembled WGS sequence"/>
</dbReference>
<dbReference type="InterPro" id="IPR051468">
    <property type="entry name" value="Fungal_SecMetab_SDRs"/>
</dbReference>
<gene>
    <name evidence="3" type="ORF">F444_16205</name>
</gene>
<dbReference type="PANTHER" id="PTHR43544:SF7">
    <property type="entry name" value="NADB-LER2"/>
    <property type="match status" value="1"/>
</dbReference>
<dbReference type="InterPro" id="IPR036291">
    <property type="entry name" value="NAD(P)-bd_dom_sf"/>
</dbReference>
<keyword evidence="1" id="KW-0521">NADP</keyword>
<dbReference type="PANTHER" id="PTHR43544">
    <property type="entry name" value="SHORT-CHAIN DEHYDROGENASE/REDUCTASE"/>
    <property type="match status" value="1"/>
</dbReference>
<dbReference type="GO" id="GO:0016491">
    <property type="term" value="F:oxidoreductase activity"/>
    <property type="evidence" value="ECO:0007669"/>
    <property type="project" value="UniProtKB-KW"/>
</dbReference>
<dbReference type="SUPFAM" id="SSF51735">
    <property type="entry name" value="NAD(P)-binding Rossmann-fold domains"/>
    <property type="match status" value="1"/>
</dbReference>
<organism evidence="3 4">
    <name type="scientific">Phytophthora nicotianae P1976</name>
    <dbReference type="NCBI Taxonomy" id="1317066"/>
    <lineage>
        <taxon>Eukaryota</taxon>
        <taxon>Sar</taxon>
        <taxon>Stramenopiles</taxon>
        <taxon>Oomycota</taxon>
        <taxon>Peronosporomycetes</taxon>
        <taxon>Peronosporales</taxon>
        <taxon>Peronosporaceae</taxon>
        <taxon>Phytophthora</taxon>
    </lineage>
</organism>
<dbReference type="AlphaFoldDB" id="A0A080ZJA5"/>
<keyword evidence="2" id="KW-0560">Oxidoreductase</keyword>
<protein>
    <recommendedName>
        <fullName evidence="5">NAD(P)-binding protein</fullName>
    </recommendedName>
</protein>
<dbReference type="PRINTS" id="PR00081">
    <property type="entry name" value="GDHRDH"/>
</dbReference>
<evidence type="ECO:0000256" key="2">
    <source>
        <dbReference type="ARBA" id="ARBA00023002"/>
    </source>
</evidence>
<dbReference type="GO" id="GO:0005737">
    <property type="term" value="C:cytoplasm"/>
    <property type="evidence" value="ECO:0007669"/>
    <property type="project" value="TreeGrafter"/>
</dbReference>
<proteinExistence type="predicted"/>
<comment type="caution">
    <text evidence="3">The sequence shown here is derived from an EMBL/GenBank/DDBJ whole genome shotgun (WGS) entry which is preliminary data.</text>
</comment>
<name>A0A080ZJA5_PHYNI</name>
<reference evidence="3 4" key="1">
    <citation type="submission" date="2013-11" db="EMBL/GenBank/DDBJ databases">
        <title>The Genome Sequence of Phytophthora parasitica P1976.</title>
        <authorList>
            <consortium name="The Broad Institute Genomics Platform"/>
            <person name="Russ C."/>
            <person name="Tyler B."/>
            <person name="Panabieres F."/>
            <person name="Shan W."/>
            <person name="Tripathy S."/>
            <person name="Grunwald N."/>
            <person name="Machado M."/>
            <person name="Johnson C.S."/>
            <person name="Walker B."/>
            <person name="Young S."/>
            <person name="Zeng Q."/>
            <person name="Gargeya S."/>
            <person name="Fitzgerald M."/>
            <person name="Haas B."/>
            <person name="Abouelleil A."/>
            <person name="Allen A.W."/>
            <person name="Alvarado L."/>
            <person name="Arachchi H.M."/>
            <person name="Berlin A.M."/>
            <person name="Chapman S.B."/>
            <person name="Gainer-Dewar J."/>
            <person name="Goldberg J."/>
            <person name="Griggs A."/>
            <person name="Gujja S."/>
            <person name="Hansen M."/>
            <person name="Howarth C."/>
            <person name="Imamovic A."/>
            <person name="Ireland A."/>
            <person name="Larimer J."/>
            <person name="McCowan C."/>
            <person name="Murphy C."/>
            <person name="Pearson M."/>
            <person name="Poon T.W."/>
            <person name="Priest M."/>
            <person name="Roberts A."/>
            <person name="Saif S."/>
            <person name="Shea T."/>
            <person name="Sisk P."/>
            <person name="Sykes S."/>
            <person name="Wortman J."/>
            <person name="Nusbaum C."/>
            <person name="Birren B."/>
        </authorList>
    </citation>
    <scope>NUCLEOTIDE SEQUENCE [LARGE SCALE GENOMIC DNA]</scope>
    <source>
        <strain evidence="3 4">P1976</strain>
    </source>
</reference>